<evidence type="ECO:0000313" key="3">
    <source>
        <dbReference type="EMBL" id="MBP0617871.1"/>
    </source>
</evidence>
<feature type="transmembrane region" description="Helical" evidence="2">
    <location>
        <begin position="35"/>
        <end position="53"/>
    </location>
</feature>
<dbReference type="Proteomes" id="UP000678276">
    <property type="component" value="Unassembled WGS sequence"/>
</dbReference>
<feature type="compositionally biased region" description="Basic and acidic residues" evidence="1">
    <location>
        <begin position="1"/>
        <end position="10"/>
    </location>
</feature>
<keyword evidence="2" id="KW-0812">Transmembrane</keyword>
<evidence type="ECO:0000313" key="4">
    <source>
        <dbReference type="Proteomes" id="UP000678276"/>
    </source>
</evidence>
<proteinExistence type="predicted"/>
<keyword evidence="2" id="KW-0472">Membrane</keyword>
<name>A0ABS4BNS7_9HYPH</name>
<dbReference type="EMBL" id="JAGJCF010000021">
    <property type="protein sequence ID" value="MBP0617871.1"/>
    <property type="molecule type" value="Genomic_DNA"/>
</dbReference>
<reference evidence="3 4" key="1">
    <citation type="submission" date="2021-04" db="EMBL/GenBank/DDBJ databases">
        <title>Whole genome sequence of Jiella sp. KSK16Y-1.</title>
        <authorList>
            <person name="Tuo L."/>
        </authorList>
    </citation>
    <scope>NUCLEOTIDE SEQUENCE [LARGE SCALE GENOMIC DNA]</scope>
    <source>
        <strain evidence="3 4">KSK16Y-1</strain>
    </source>
</reference>
<accession>A0ABS4BNS7</accession>
<sequence>MASCVERDGEGESDGFRPIGGELRRYRPPKPVLEWLQLGGAVLLCAALIGGFLG</sequence>
<feature type="region of interest" description="Disordered" evidence="1">
    <location>
        <begin position="1"/>
        <end position="24"/>
    </location>
</feature>
<evidence type="ECO:0000256" key="1">
    <source>
        <dbReference type="SAM" id="MobiDB-lite"/>
    </source>
</evidence>
<gene>
    <name evidence="3" type="ORF">J6595_20015</name>
</gene>
<evidence type="ECO:0000256" key="2">
    <source>
        <dbReference type="SAM" id="Phobius"/>
    </source>
</evidence>
<keyword evidence="2" id="KW-1133">Transmembrane helix</keyword>
<organism evidence="3 4">
    <name type="scientific">Jiella mangrovi</name>
    <dbReference type="NCBI Taxonomy" id="2821407"/>
    <lineage>
        <taxon>Bacteria</taxon>
        <taxon>Pseudomonadati</taxon>
        <taxon>Pseudomonadota</taxon>
        <taxon>Alphaproteobacteria</taxon>
        <taxon>Hyphomicrobiales</taxon>
        <taxon>Aurantimonadaceae</taxon>
        <taxon>Jiella</taxon>
    </lineage>
</organism>
<dbReference type="RefSeq" id="WP_209597067.1">
    <property type="nucleotide sequence ID" value="NZ_JAGJCF010000021.1"/>
</dbReference>
<comment type="caution">
    <text evidence="3">The sequence shown here is derived from an EMBL/GenBank/DDBJ whole genome shotgun (WGS) entry which is preliminary data.</text>
</comment>
<protein>
    <submittedName>
        <fullName evidence="3">Uncharacterized protein</fullName>
    </submittedName>
</protein>
<keyword evidence="4" id="KW-1185">Reference proteome</keyword>